<accession>M7YY04</accession>
<dbReference type="EMBL" id="KD167807">
    <property type="protein sequence ID" value="EMS55703.1"/>
    <property type="molecule type" value="Genomic_DNA"/>
</dbReference>
<proteinExistence type="predicted"/>
<evidence type="ECO:0000313" key="1">
    <source>
        <dbReference type="EMBL" id="EMS55703.1"/>
    </source>
</evidence>
<reference evidence="1" key="1">
    <citation type="journal article" date="2013" name="Nature">
        <title>Draft genome of the wheat A-genome progenitor Triticum urartu.</title>
        <authorList>
            <person name="Ling H.Q."/>
            <person name="Zhao S."/>
            <person name="Liu D."/>
            <person name="Wang J."/>
            <person name="Sun H."/>
            <person name="Zhang C."/>
            <person name="Fan H."/>
            <person name="Li D."/>
            <person name="Dong L."/>
            <person name="Tao Y."/>
            <person name="Gao C."/>
            <person name="Wu H."/>
            <person name="Li Y."/>
            <person name="Cui Y."/>
            <person name="Guo X."/>
            <person name="Zheng S."/>
            <person name="Wang B."/>
            <person name="Yu K."/>
            <person name="Liang Q."/>
            <person name="Yang W."/>
            <person name="Lou X."/>
            <person name="Chen J."/>
            <person name="Feng M."/>
            <person name="Jian J."/>
            <person name="Zhang X."/>
            <person name="Luo G."/>
            <person name="Jiang Y."/>
            <person name="Liu J."/>
            <person name="Wang Z."/>
            <person name="Sha Y."/>
            <person name="Zhang B."/>
            <person name="Wu H."/>
            <person name="Tang D."/>
            <person name="Shen Q."/>
            <person name="Xue P."/>
            <person name="Zou S."/>
            <person name="Wang X."/>
            <person name="Liu X."/>
            <person name="Wang F."/>
            <person name="Yang Y."/>
            <person name="An X."/>
            <person name="Dong Z."/>
            <person name="Zhang K."/>
            <person name="Zhang X."/>
            <person name="Luo M.C."/>
            <person name="Dvorak J."/>
            <person name="Tong Y."/>
            <person name="Wang J."/>
            <person name="Yang H."/>
            <person name="Li Z."/>
            <person name="Wang D."/>
            <person name="Zhang A."/>
            <person name="Wang J."/>
        </authorList>
    </citation>
    <scope>NUCLEOTIDE SEQUENCE</scope>
</reference>
<sequence length="80" mass="8999">MPLYNCMLISQVPLGVQTCEENQQLQVHFNITKRKSGDFLQPAAGKKTWKMRSAHQVLCLLVASNMVQGEAKRDLDISPL</sequence>
<dbReference type="AlphaFoldDB" id="M7YY04"/>
<gene>
    <name evidence="1" type="ORF">TRIUR3_04988</name>
</gene>
<protein>
    <submittedName>
        <fullName evidence="1">Uncharacterized protein</fullName>
    </submittedName>
</protein>
<name>M7YY04_TRIUA</name>
<organism evidence="1">
    <name type="scientific">Triticum urartu</name>
    <name type="common">Red wild einkorn</name>
    <name type="synonym">Crithodium urartu</name>
    <dbReference type="NCBI Taxonomy" id="4572"/>
    <lineage>
        <taxon>Eukaryota</taxon>
        <taxon>Viridiplantae</taxon>
        <taxon>Streptophyta</taxon>
        <taxon>Embryophyta</taxon>
        <taxon>Tracheophyta</taxon>
        <taxon>Spermatophyta</taxon>
        <taxon>Magnoliopsida</taxon>
        <taxon>Liliopsida</taxon>
        <taxon>Poales</taxon>
        <taxon>Poaceae</taxon>
        <taxon>BOP clade</taxon>
        <taxon>Pooideae</taxon>
        <taxon>Triticodae</taxon>
        <taxon>Triticeae</taxon>
        <taxon>Triticinae</taxon>
        <taxon>Triticum</taxon>
    </lineage>
</organism>